<dbReference type="EMBL" id="OC002215">
    <property type="protein sequence ID" value="CAD7261472.1"/>
    <property type="molecule type" value="Genomic_DNA"/>
</dbReference>
<organism evidence="1">
    <name type="scientific">Timema shepardi</name>
    <name type="common">Walking stick</name>
    <dbReference type="NCBI Taxonomy" id="629360"/>
    <lineage>
        <taxon>Eukaryota</taxon>
        <taxon>Metazoa</taxon>
        <taxon>Ecdysozoa</taxon>
        <taxon>Arthropoda</taxon>
        <taxon>Hexapoda</taxon>
        <taxon>Insecta</taxon>
        <taxon>Pterygota</taxon>
        <taxon>Neoptera</taxon>
        <taxon>Polyneoptera</taxon>
        <taxon>Phasmatodea</taxon>
        <taxon>Timematodea</taxon>
        <taxon>Timematoidea</taxon>
        <taxon>Timematidae</taxon>
        <taxon>Timema</taxon>
    </lineage>
</organism>
<sequence length="183" mass="20414">MKCQKMFDPQSYVAKWKEMGAMASVVLSSSDIERNVTFPAPQLVNIFISKLMFQFVSSLNDLLRLQELNPVRSTPLIPHEQVCPHLREVRAEKPPSVHVTGMQTLMSSPSVYCECDSSGRSTKTFLTAMTYMCGMSVGAEQGLQVQPFTRQRNLVYPGPGVARINGKSGDNSEQALYQYTVLQ</sequence>
<evidence type="ECO:0000313" key="1">
    <source>
        <dbReference type="EMBL" id="CAD7261472.1"/>
    </source>
</evidence>
<proteinExistence type="predicted"/>
<dbReference type="AlphaFoldDB" id="A0A7R9AVP6"/>
<protein>
    <submittedName>
        <fullName evidence="1">Uncharacterized protein</fullName>
    </submittedName>
</protein>
<accession>A0A7R9AVP6</accession>
<gene>
    <name evidence="1" type="ORF">TSIB3V08_LOCUS5607</name>
</gene>
<name>A0A7R9AVP6_TIMSH</name>
<reference evidence="1" key="1">
    <citation type="submission" date="2020-11" db="EMBL/GenBank/DDBJ databases">
        <authorList>
            <person name="Tran Van P."/>
        </authorList>
    </citation>
    <scope>NUCLEOTIDE SEQUENCE</scope>
</reference>